<sequence length="560" mass="66184">MTYAIISNCVDDAGRYSYIKKLRHFTPIDLYGRCGNLTCPRNSSCSQMLKPYKFAITFENSNCKGYISEKFWNGLVRGSIPIVNWIPEQVPDDAPPKSYINVHDFKSMSDLAKYLDYLDKNDTEYNSYFDWHKTHHIVHGFTMWNQFCYLCKALHNQSIPAQVVDYPAWYADDTCRQWTLPNEITRLKQDVATYDSQHDNKKNKELFFVRTLSEHQSMCSTPFHGSNHHVYYFDQNHYVNKSEKRILLWTRYFYDANWERSVKRVLNAPCSHKCSVTTDKSTIREADAIVFHLLDLYIWERPPQYRAPHQVWVLHNNEPPPHQYYTGRSLVYSRFAFNWTLSYRRDSTIRCPYGRSWRKAKTAEEKPRYENFAEGKTKMTYGVISNCVDDAGRYSYVKRLREHTPLDLYGRCGNLTCPRNGSCEALLKPYRFAVTFENSNCKYYTSEKFWNALNRRNIPLVNWIPEQVPFDAPPKSYINVHEYQMEDLAKLLKRLANNDTEYNSYFEWRKNYTVIADHFAGFCDMCKALHNDSVPAQVVDYKSWLADDTCQGWTVRLCFL</sequence>
<dbReference type="SUPFAM" id="SSF53756">
    <property type="entry name" value="UDP-Glycosyltransferase/glycogen phosphorylase"/>
    <property type="match status" value="2"/>
</dbReference>
<evidence type="ECO:0000256" key="1">
    <source>
        <dbReference type="ARBA" id="ARBA00004323"/>
    </source>
</evidence>
<dbReference type="HOGENOM" id="CLU_486856_0_0_1"/>
<evidence type="ECO:0000256" key="5">
    <source>
        <dbReference type="ARBA" id="ARBA00022679"/>
    </source>
</evidence>
<evidence type="ECO:0000259" key="14">
    <source>
        <dbReference type="Pfam" id="PF17039"/>
    </source>
</evidence>
<dbReference type="EMBL" id="JH815933">
    <property type="protein sequence ID" value="EKC34250.1"/>
    <property type="molecule type" value="Genomic_DNA"/>
</dbReference>
<evidence type="ECO:0000259" key="13">
    <source>
        <dbReference type="Pfam" id="PF00852"/>
    </source>
</evidence>
<evidence type="ECO:0000256" key="11">
    <source>
        <dbReference type="ARBA" id="ARBA00023180"/>
    </source>
</evidence>
<dbReference type="InterPro" id="IPR055270">
    <property type="entry name" value="Glyco_tran_10_C"/>
</dbReference>
<dbReference type="InterPro" id="IPR031481">
    <property type="entry name" value="Glyco_tran_10_N"/>
</dbReference>
<evidence type="ECO:0000256" key="10">
    <source>
        <dbReference type="ARBA" id="ARBA00023136"/>
    </source>
</evidence>
<dbReference type="PANTHER" id="PTHR48438">
    <property type="entry name" value="ALPHA-(1,3)-FUCOSYLTRANSFERASE C-RELATED"/>
    <property type="match status" value="1"/>
</dbReference>
<dbReference type="EC" id="2.4.1.-" evidence="12"/>
<dbReference type="PANTHER" id="PTHR48438:SF1">
    <property type="entry name" value="ALPHA-(1,3)-FUCOSYLTRANSFERASE C-RELATED"/>
    <property type="match status" value="1"/>
</dbReference>
<reference evidence="15" key="1">
    <citation type="journal article" date="2012" name="Nature">
        <title>The oyster genome reveals stress adaptation and complexity of shell formation.</title>
        <authorList>
            <person name="Zhang G."/>
            <person name="Fang X."/>
            <person name="Guo X."/>
            <person name="Li L."/>
            <person name="Luo R."/>
            <person name="Xu F."/>
            <person name="Yang P."/>
            <person name="Zhang L."/>
            <person name="Wang X."/>
            <person name="Qi H."/>
            <person name="Xiong Z."/>
            <person name="Que H."/>
            <person name="Xie Y."/>
            <person name="Holland P.W."/>
            <person name="Paps J."/>
            <person name="Zhu Y."/>
            <person name="Wu F."/>
            <person name="Chen Y."/>
            <person name="Wang J."/>
            <person name="Peng C."/>
            <person name="Meng J."/>
            <person name="Yang L."/>
            <person name="Liu J."/>
            <person name="Wen B."/>
            <person name="Zhang N."/>
            <person name="Huang Z."/>
            <person name="Zhu Q."/>
            <person name="Feng Y."/>
            <person name="Mount A."/>
            <person name="Hedgecock D."/>
            <person name="Xu Z."/>
            <person name="Liu Y."/>
            <person name="Domazet-Loso T."/>
            <person name="Du Y."/>
            <person name="Sun X."/>
            <person name="Zhang S."/>
            <person name="Liu B."/>
            <person name="Cheng P."/>
            <person name="Jiang X."/>
            <person name="Li J."/>
            <person name="Fan D."/>
            <person name="Wang W."/>
            <person name="Fu W."/>
            <person name="Wang T."/>
            <person name="Wang B."/>
            <person name="Zhang J."/>
            <person name="Peng Z."/>
            <person name="Li Y."/>
            <person name="Li N."/>
            <person name="Wang J."/>
            <person name="Chen M."/>
            <person name="He Y."/>
            <person name="Tan F."/>
            <person name="Song X."/>
            <person name="Zheng Q."/>
            <person name="Huang R."/>
            <person name="Yang H."/>
            <person name="Du X."/>
            <person name="Chen L."/>
            <person name="Yang M."/>
            <person name="Gaffney P.M."/>
            <person name="Wang S."/>
            <person name="Luo L."/>
            <person name="She Z."/>
            <person name="Ming Y."/>
            <person name="Huang W."/>
            <person name="Zhang S."/>
            <person name="Huang B."/>
            <person name="Zhang Y."/>
            <person name="Qu T."/>
            <person name="Ni P."/>
            <person name="Miao G."/>
            <person name="Wang J."/>
            <person name="Wang Q."/>
            <person name="Steinberg C.E."/>
            <person name="Wang H."/>
            <person name="Li N."/>
            <person name="Qian L."/>
            <person name="Zhang G."/>
            <person name="Li Y."/>
            <person name="Yang H."/>
            <person name="Liu X."/>
            <person name="Wang J."/>
            <person name="Yin Y."/>
            <person name="Wang J."/>
        </authorList>
    </citation>
    <scope>NUCLEOTIDE SEQUENCE [LARGE SCALE GENOMIC DNA]</scope>
    <source>
        <strain evidence="15">05x7-T-G4-1.051#20</strain>
    </source>
</reference>
<protein>
    <recommendedName>
        <fullName evidence="12">Fucosyltransferase</fullName>
        <ecNumber evidence="12">2.4.1.-</ecNumber>
    </recommendedName>
</protein>
<comment type="similarity">
    <text evidence="3 12">Belongs to the glycosyltransferase 10 family.</text>
</comment>
<evidence type="ECO:0000256" key="4">
    <source>
        <dbReference type="ARBA" id="ARBA00022676"/>
    </source>
</evidence>
<dbReference type="UniPathway" id="UPA00378"/>
<evidence type="ECO:0000256" key="3">
    <source>
        <dbReference type="ARBA" id="ARBA00008919"/>
    </source>
</evidence>
<dbReference type="Gene3D" id="3.40.50.11660">
    <property type="entry name" value="Glycosyl transferase family 10, C-terminal domain"/>
    <property type="match status" value="2"/>
</dbReference>
<comment type="pathway">
    <text evidence="2">Protein modification; protein glycosylation.</text>
</comment>
<dbReference type="GO" id="GO:0032580">
    <property type="term" value="C:Golgi cisterna membrane"/>
    <property type="evidence" value="ECO:0007669"/>
    <property type="project" value="UniProtKB-SubCell"/>
</dbReference>
<evidence type="ECO:0000256" key="9">
    <source>
        <dbReference type="ARBA" id="ARBA00023034"/>
    </source>
</evidence>
<keyword evidence="9 12" id="KW-0333">Golgi apparatus</keyword>
<evidence type="ECO:0000256" key="2">
    <source>
        <dbReference type="ARBA" id="ARBA00004922"/>
    </source>
</evidence>
<accession>K1QZG9</accession>
<feature type="domain" description="Fucosyltransferase C-terminal" evidence="13">
    <location>
        <begin position="374"/>
        <end position="540"/>
    </location>
</feature>
<dbReference type="AlphaFoldDB" id="K1QZG9"/>
<name>K1QZG9_MAGGI</name>
<gene>
    <name evidence="15" type="ORF">CGI_10018325</name>
</gene>
<evidence type="ECO:0000256" key="12">
    <source>
        <dbReference type="RuleBase" id="RU003832"/>
    </source>
</evidence>
<keyword evidence="8" id="KW-1133">Transmembrane helix</keyword>
<dbReference type="Pfam" id="PF00852">
    <property type="entry name" value="Glyco_transf_10"/>
    <property type="match status" value="2"/>
</dbReference>
<dbReference type="InterPro" id="IPR038577">
    <property type="entry name" value="GT10-like_C_sf"/>
</dbReference>
<keyword evidence="10" id="KW-0472">Membrane</keyword>
<proteinExistence type="inferred from homology"/>
<feature type="domain" description="Fucosyltransferase N-terminal" evidence="14">
    <location>
        <begin position="242"/>
        <end position="354"/>
    </location>
</feature>
<evidence type="ECO:0000256" key="8">
    <source>
        <dbReference type="ARBA" id="ARBA00022989"/>
    </source>
</evidence>
<keyword evidence="4 12" id="KW-0328">Glycosyltransferase</keyword>
<keyword evidence="5 12" id="KW-0808">Transferase</keyword>
<organism evidence="15">
    <name type="scientific">Magallana gigas</name>
    <name type="common">Pacific oyster</name>
    <name type="synonym">Crassostrea gigas</name>
    <dbReference type="NCBI Taxonomy" id="29159"/>
    <lineage>
        <taxon>Eukaryota</taxon>
        <taxon>Metazoa</taxon>
        <taxon>Spiralia</taxon>
        <taxon>Lophotrochozoa</taxon>
        <taxon>Mollusca</taxon>
        <taxon>Bivalvia</taxon>
        <taxon>Autobranchia</taxon>
        <taxon>Pteriomorphia</taxon>
        <taxon>Ostreida</taxon>
        <taxon>Ostreoidea</taxon>
        <taxon>Ostreidae</taxon>
        <taxon>Magallana</taxon>
    </lineage>
</organism>
<dbReference type="GO" id="GO:0008417">
    <property type="term" value="F:fucosyltransferase activity"/>
    <property type="evidence" value="ECO:0007669"/>
    <property type="project" value="InterPro"/>
</dbReference>
<dbReference type="InterPro" id="IPR001503">
    <property type="entry name" value="Glyco_trans_10"/>
</dbReference>
<dbReference type="FunFam" id="3.40.50.11660:FF:000002">
    <property type="entry name" value="Alpha-(1,3)-fucosyltransferase"/>
    <property type="match status" value="2"/>
</dbReference>
<feature type="domain" description="Fucosyltransferase C-terminal" evidence="13">
    <location>
        <begin position="3"/>
        <end position="163"/>
    </location>
</feature>
<keyword evidence="7" id="KW-0735">Signal-anchor</keyword>
<evidence type="ECO:0000256" key="6">
    <source>
        <dbReference type="ARBA" id="ARBA00022692"/>
    </source>
</evidence>
<evidence type="ECO:0000313" key="15">
    <source>
        <dbReference type="EMBL" id="EKC34250.1"/>
    </source>
</evidence>
<dbReference type="GO" id="GO:0000139">
    <property type="term" value="C:Golgi membrane"/>
    <property type="evidence" value="ECO:0007669"/>
    <property type="project" value="UniProtKB-SubCell"/>
</dbReference>
<evidence type="ECO:0000256" key="7">
    <source>
        <dbReference type="ARBA" id="ARBA00022968"/>
    </source>
</evidence>
<dbReference type="Pfam" id="PF17039">
    <property type="entry name" value="Glyco_tran_10_N"/>
    <property type="match status" value="1"/>
</dbReference>
<dbReference type="InParanoid" id="K1QZG9"/>
<keyword evidence="11" id="KW-0325">Glycoprotein</keyword>
<keyword evidence="6 12" id="KW-0812">Transmembrane</keyword>
<comment type="subcellular location">
    <subcellularLocation>
        <location evidence="1">Golgi apparatus membrane</location>
        <topology evidence="1">Single-pass type II membrane protein</topology>
    </subcellularLocation>
    <subcellularLocation>
        <location evidence="12">Golgi apparatus</location>
        <location evidence="12">Golgi stack membrane</location>
        <topology evidence="12">Single-pass type II membrane protein</topology>
    </subcellularLocation>
</comment>